<name>A0ACC1T7P7_9APHY</name>
<evidence type="ECO:0000313" key="1">
    <source>
        <dbReference type="EMBL" id="KAJ3555051.1"/>
    </source>
</evidence>
<sequence>MFALAFTLLVALSLFTRLVHGHIALWHNSMWGFNVTDKTYSYDNRPVVPLMNMTFDQWWFHGHLDHPPNDGDFFELPAGGTATSELACNKGATTWFNSSEGGNIQNGNDPCPGSPMSEYHTTGIQDLFGCSLAIAYKSDVTQVQPEDFTVFSVNQTCVWTRFTDFQVPQRMPPCPDGGCICAWFWIHSPDSGGEQNYMNGFRCNVTGSTSNVTLATSQIPRRCGADPANGKMQASPANCTYGAKQPFYWFQAERNNMFEGTYAPPRYLDMYNFKDGPQDDIFADSYPSGLPPPSPNSTFVPTPFLGGAEPTSTTGSSLSISSSNTVASTSTLTGAPTSSSTSISPTSSGSSLSSAGATSIPTGSSSSISPTSIGSSVAASSPSISVSISIATVVSTAIVTVTQLPSSSSPSPTPTSTVMDTIIMTVTVPAATLPSDAAISTSTTIIFVTASPSSVSNTAFAQLDRVQEDDAIVSSSGSLAATSSPFPSESAGARMCYSKRGLSADGVTKLMIGDPEPYIIAGIWIRASCSFDFEIWAAGSLTSTSTILFIFSPIATYHAQGNYQCAGQAGNQVGESFWSMLLAEHGLDDSGFYKGNDPLQLARVGVYFDEIEHAGQPAKYVPRSVQVDLEEGVCAHIRSGKIGSLFRPDTFLTSTTGAGNNWAKGFYTEGAELVDSILEIEYPDRMLSTFSVIPSPKVSETVVEPYNALLSIHQLVENSDLTMLIDNEALYEITARTLGTKTPSFEDLNVLVAQVMCGVSTSLRFPGQLNGDLRKLGLNLVPFPRLHFLMPSYAPFYNPKDKAFLRVSVSDLTSALFDRKNLLVACDPRFGRYLTAATIFRGNVSSNEAEAAVMDLQRKNSNLFVEWIPDNVSVTLCTVPPVGQAQSGTCLANSTSVQELFKRTLTQFAAMYKRGAFLHWYTGEGMDTMEFSEAESNAHDLISEYQQYQEATLESEDFEEEEYAGEEEVPAEEEEMPVEEE</sequence>
<accession>A0ACC1T7P7</accession>
<organism evidence="1 2">
    <name type="scientific">Phlebia brevispora</name>
    <dbReference type="NCBI Taxonomy" id="194682"/>
    <lineage>
        <taxon>Eukaryota</taxon>
        <taxon>Fungi</taxon>
        <taxon>Dikarya</taxon>
        <taxon>Basidiomycota</taxon>
        <taxon>Agaricomycotina</taxon>
        <taxon>Agaricomycetes</taxon>
        <taxon>Polyporales</taxon>
        <taxon>Meruliaceae</taxon>
        <taxon>Phlebia</taxon>
    </lineage>
</organism>
<gene>
    <name evidence="1" type="ORF">NM688_g2786</name>
</gene>
<proteinExistence type="predicted"/>
<dbReference type="Proteomes" id="UP001148662">
    <property type="component" value="Unassembled WGS sequence"/>
</dbReference>
<dbReference type="EMBL" id="JANHOG010000370">
    <property type="protein sequence ID" value="KAJ3555051.1"/>
    <property type="molecule type" value="Genomic_DNA"/>
</dbReference>
<keyword evidence="2" id="KW-1185">Reference proteome</keyword>
<evidence type="ECO:0000313" key="2">
    <source>
        <dbReference type="Proteomes" id="UP001148662"/>
    </source>
</evidence>
<comment type="caution">
    <text evidence="1">The sequence shown here is derived from an EMBL/GenBank/DDBJ whole genome shotgun (WGS) entry which is preliminary data.</text>
</comment>
<protein>
    <submittedName>
        <fullName evidence="1">Uncharacterized protein</fullName>
    </submittedName>
</protein>
<reference evidence="1" key="1">
    <citation type="submission" date="2022-07" db="EMBL/GenBank/DDBJ databases">
        <title>Genome Sequence of Phlebia brevispora.</title>
        <authorList>
            <person name="Buettner E."/>
        </authorList>
    </citation>
    <scope>NUCLEOTIDE SEQUENCE</scope>
    <source>
        <strain evidence="1">MPL23</strain>
    </source>
</reference>